<gene>
    <name evidence="2" type="ORF">FC774_13665</name>
    <name evidence="3" type="ORF">FDB51_16255</name>
</gene>
<organism evidence="2 5">
    <name type="scientific">Clostridium botulinum</name>
    <dbReference type="NCBI Taxonomy" id="1491"/>
    <lineage>
        <taxon>Bacteria</taxon>
        <taxon>Bacillati</taxon>
        <taxon>Bacillota</taxon>
        <taxon>Clostridia</taxon>
        <taxon>Eubacteriales</taxon>
        <taxon>Clostridiaceae</taxon>
        <taxon>Clostridium</taxon>
    </lineage>
</organism>
<protein>
    <submittedName>
        <fullName evidence="2">Viral A-type inclusion protein</fullName>
    </submittedName>
</protein>
<evidence type="ECO:0000313" key="5">
    <source>
        <dbReference type="Proteomes" id="UP000476820"/>
    </source>
</evidence>
<dbReference type="EMBL" id="SWVK01000027">
    <property type="protein sequence ID" value="NFN36627.1"/>
    <property type="molecule type" value="Genomic_DNA"/>
</dbReference>
<feature type="coiled-coil region" evidence="1">
    <location>
        <begin position="37"/>
        <end position="125"/>
    </location>
</feature>
<evidence type="ECO:0000313" key="4">
    <source>
        <dbReference type="Proteomes" id="UP000473681"/>
    </source>
</evidence>
<dbReference type="EMBL" id="SWOV01000043">
    <property type="protein sequence ID" value="NFF88903.1"/>
    <property type="molecule type" value="Genomic_DNA"/>
</dbReference>
<dbReference type="AlphaFoldDB" id="A0A0C2SKJ3"/>
<dbReference type="Proteomes" id="UP000476820">
    <property type="component" value="Unassembled WGS sequence"/>
</dbReference>
<accession>A0A0C2SKJ3</accession>
<name>A0A0C2SKJ3_CLOBO</name>
<sequence>MDKKSLLIQCDEVTKNMMDELQQDMIESLSKISKSINNELKENLNPIEKKINILKDELGEGNEDIEEKIEEISGNILKISKSVDEIVEEHSKLLNGGLNRIAVTLEKLKDRVEDSNKQLEVKLSEGVGTIEEKINDLNIESLEDKLAILGVKMVKNSGNNKEEIIKKIEEINIDEVETKVSLLEDAVKININNSCEAIEKLDIVHEKMLEKYEVINLINDMEIKLNKKMSNIQEEVEWGNRSFFARIFGKRR</sequence>
<reference evidence="4 5" key="1">
    <citation type="submission" date="2019-04" db="EMBL/GenBank/DDBJ databases">
        <title>Genome sequencing of Clostridium botulinum Groups I-IV and Clostridium butyricum.</title>
        <authorList>
            <person name="Brunt J."/>
            <person name="Van Vliet A.H.M."/>
            <person name="Stringer S.C."/>
            <person name="Carter A.T."/>
            <person name="Peck M.W."/>
        </authorList>
    </citation>
    <scope>NUCLEOTIDE SEQUENCE [LARGE SCALE GENOMIC DNA]</scope>
    <source>
        <strain evidence="2 5">1605</strain>
        <strain evidence="3 4">CB-K-33E</strain>
    </source>
</reference>
<evidence type="ECO:0000313" key="3">
    <source>
        <dbReference type="EMBL" id="NFN36627.1"/>
    </source>
</evidence>
<comment type="caution">
    <text evidence="2">The sequence shown here is derived from an EMBL/GenBank/DDBJ whole genome shotgun (WGS) entry which is preliminary data.</text>
</comment>
<dbReference type="RefSeq" id="WP_017825607.1">
    <property type="nucleotide sequence ID" value="NZ_JACBBZ010000005.1"/>
</dbReference>
<proteinExistence type="predicted"/>
<evidence type="ECO:0000313" key="2">
    <source>
        <dbReference type="EMBL" id="NFF88903.1"/>
    </source>
</evidence>
<keyword evidence="1" id="KW-0175">Coiled coil</keyword>
<dbReference type="Proteomes" id="UP000473681">
    <property type="component" value="Unassembled WGS sequence"/>
</dbReference>
<dbReference type="OrthoDB" id="1908028at2"/>
<dbReference type="SUPFAM" id="SSF58113">
    <property type="entry name" value="Apolipoprotein A-I"/>
    <property type="match status" value="1"/>
</dbReference>
<evidence type="ECO:0000256" key="1">
    <source>
        <dbReference type="SAM" id="Coils"/>
    </source>
</evidence>